<dbReference type="Gene3D" id="1.10.10.10">
    <property type="entry name" value="Winged helix-like DNA-binding domain superfamily/Winged helix DNA-binding domain"/>
    <property type="match status" value="1"/>
</dbReference>
<dbReference type="EMBL" id="GG745603">
    <property type="protein sequence ID" value="EFD92387.1"/>
    <property type="molecule type" value="Genomic_DNA"/>
</dbReference>
<feature type="domain" description="HTH arsR-type" evidence="1">
    <location>
        <begin position="10"/>
        <end position="85"/>
    </location>
</feature>
<dbReference type="Proteomes" id="UP000009376">
    <property type="component" value="Unassembled WGS sequence"/>
</dbReference>
<sequence>MDLINIKYNRLFENPVYLEIIIAISGGYDYSTKIAGFLGKKQATVTEQLKLLEENKLIAPEKRGVSQSYSIRWRAIFDAFEEIVLEIIRKQQKYLGHSIIDLRKFSMDKVLPHELIEYFMRRYAIELTSIDSTPKPLSVLVPSIIIAMNNLTDAKMKKLAKRFGLDTALIRKLDNFMEFELSGLEWFVFNYHTDDEKK</sequence>
<name>D6GWN4_PARA5</name>
<protein>
    <submittedName>
        <fullName evidence="2">Regulatory protein ArsR</fullName>
    </submittedName>
</protein>
<dbReference type="GO" id="GO:0003700">
    <property type="term" value="F:DNA-binding transcription factor activity"/>
    <property type="evidence" value="ECO:0007669"/>
    <property type="project" value="InterPro"/>
</dbReference>
<dbReference type="AlphaFoldDB" id="D6GWN4"/>
<proteinExistence type="predicted"/>
<accession>D6GWN4</accession>
<dbReference type="InterPro" id="IPR036390">
    <property type="entry name" value="WH_DNA-bd_sf"/>
</dbReference>
<organism evidence="2 3">
    <name type="scientific">Candidatus Parvarchaeum acidophilus ARMAN-5</name>
    <dbReference type="NCBI Taxonomy" id="662762"/>
    <lineage>
        <taxon>Archaea</taxon>
        <taxon>Candidatus Parvarchaeota</taxon>
        <taxon>Candidatus Parvarchaeum</taxon>
    </lineage>
</organism>
<dbReference type="InterPro" id="IPR001845">
    <property type="entry name" value="HTH_ArsR_DNA-bd_dom"/>
</dbReference>
<dbReference type="InterPro" id="IPR011991">
    <property type="entry name" value="ArsR-like_HTH"/>
</dbReference>
<dbReference type="SUPFAM" id="SSF46785">
    <property type="entry name" value="Winged helix' DNA-binding domain"/>
    <property type="match status" value="1"/>
</dbReference>
<evidence type="ECO:0000313" key="3">
    <source>
        <dbReference type="Proteomes" id="UP000009376"/>
    </source>
</evidence>
<reference evidence="2 3" key="1">
    <citation type="journal article" date="2010" name="Proc. Natl. Acad. Sci. U.S.A.">
        <title>Enigmatic, ultrasmall, uncultivated Archaea.</title>
        <authorList>
            <person name="Baker B.J."/>
            <person name="Comolli L.R."/>
            <person name="Dick G.J."/>
            <person name="Hauser L.J."/>
            <person name="Hyatt D."/>
            <person name="Dill B.D."/>
            <person name="Land M.L."/>
            <person name="Verberkmoes N.C."/>
            <person name="Hettich R.L."/>
            <person name="Banfield J.F."/>
        </authorList>
    </citation>
    <scope>NUCLEOTIDE SEQUENCE [LARGE SCALE GENOMIC DNA]</scope>
</reference>
<evidence type="ECO:0000259" key="1">
    <source>
        <dbReference type="SMART" id="SM00418"/>
    </source>
</evidence>
<dbReference type="CDD" id="cd00090">
    <property type="entry name" value="HTH_ARSR"/>
    <property type="match status" value="1"/>
</dbReference>
<dbReference type="InterPro" id="IPR036388">
    <property type="entry name" value="WH-like_DNA-bd_sf"/>
</dbReference>
<gene>
    <name evidence="2" type="ORF">BJBARM5_0904</name>
</gene>
<dbReference type="SMART" id="SM00418">
    <property type="entry name" value="HTH_ARSR"/>
    <property type="match status" value="1"/>
</dbReference>
<evidence type="ECO:0000313" key="2">
    <source>
        <dbReference type="EMBL" id="EFD92387.1"/>
    </source>
</evidence>